<feature type="transmembrane region" description="Helical" evidence="1">
    <location>
        <begin position="119"/>
        <end position="141"/>
    </location>
</feature>
<dbReference type="InterPro" id="IPR052524">
    <property type="entry name" value="MFS_Cyanate_Porter"/>
</dbReference>
<feature type="transmembrane region" description="Helical" evidence="1">
    <location>
        <begin position="64"/>
        <end position="87"/>
    </location>
</feature>
<keyword evidence="1" id="KW-0812">Transmembrane</keyword>
<feature type="transmembrane region" description="Helical" evidence="1">
    <location>
        <begin position="320"/>
        <end position="341"/>
    </location>
</feature>
<dbReference type="PANTHER" id="PTHR23523">
    <property type="match status" value="1"/>
</dbReference>
<evidence type="ECO:0000313" key="3">
    <source>
        <dbReference type="Proteomes" id="UP001056455"/>
    </source>
</evidence>
<dbReference type="InterPro" id="IPR036259">
    <property type="entry name" value="MFS_trans_sf"/>
</dbReference>
<dbReference type="InterPro" id="IPR011701">
    <property type="entry name" value="MFS"/>
</dbReference>
<feature type="transmembrane region" description="Helical" evidence="1">
    <location>
        <begin position="224"/>
        <end position="242"/>
    </location>
</feature>
<dbReference type="SUPFAM" id="SSF103473">
    <property type="entry name" value="MFS general substrate transporter"/>
    <property type="match status" value="1"/>
</dbReference>
<feature type="transmembrane region" description="Helical" evidence="1">
    <location>
        <begin position="382"/>
        <end position="401"/>
    </location>
</feature>
<feature type="transmembrane region" description="Helical" evidence="1">
    <location>
        <begin position="184"/>
        <end position="203"/>
    </location>
</feature>
<proteinExistence type="predicted"/>
<protein>
    <submittedName>
        <fullName evidence="2">MFS transporter</fullName>
    </submittedName>
</protein>
<keyword evidence="1" id="KW-0472">Membrane</keyword>
<evidence type="ECO:0000256" key="1">
    <source>
        <dbReference type="SAM" id="Phobius"/>
    </source>
</evidence>
<feature type="transmembrane region" description="Helical" evidence="1">
    <location>
        <begin position="295"/>
        <end position="314"/>
    </location>
</feature>
<dbReference type="EMBL" id="CP099489">
    <property type="protein sequence ID" value="USQ79045.1"/>
    <property type="molecule type" value="Genomic_DNA"/>
</dbReference>
<dbReference type="Pfam" id="PF07690">
    <property type="entry name" value="MFS_1"/>
    <property type="match status" value="1"/>
</dbReference>
<evidence type="ECO:0000313" key="2">
    <source>
        <dbReference type="EMBL" id="USQ79045.1"/>
    </source>
</evidence>
<dbReference type="RefSeq" id="WP_252591960.1">
    <property type="nucleotide sequence ID" value="NZ_CP099489.1"/>
</dbReference>
<name>A0ABY4YQJ3_9MICO</name>
<keyword evidence="3" id="KW-1185">Reference proteome</keyword>
<accession>A0ABY4YQJ3</accession>
<dbReference type="Gene3D" id="1.20.1250.20">
    <property type="entry name" value="MFS general substrate transporter like domains"/>
    <property type="match status" value="1"/>
</dbReference>
<feature type="transmembrane region" description="Helical" evidence="1">
    <location>
        <begin position="94"/>
        <end position="113"/>
    </location>
</feature>
<sequence length="415" mass="42589">MTTPAEHPGPDHSGPDHSGHARPIGPAFALVAAILIAINLRPGASSVGPVLEELTAGLGMSTAVAGFVTALPGLCFGAVGAIAVLVARRIGMTTGIVLGLVSVVLGLIVRATVDNTAAFLALTTLALGGAAIGNVLVPAWIKRQPRDVRLMTAYSVGLTAGGALASALVAPISSGSSLGWRAGLGVWGLLALAAVVPWTVIALRERKTPGGRGSRSRTDHAGRIYRSPSAIALAVILGVQSMNAYIQFGWLPQIYRDAGLSAGYAGLLMSLLTSLTLIGALIMPTVIARSPSLHPWMYAFGALLIIGNAGLLLAPATLPWLWAVILGASGFAFPTAIALITARTRDPQVTARLSGFVQPLGYMFAAIGPFVVGLIYEATGTWTIVLILLMASGVVLTLAGLRVSRPAWVDDELGA</sequence>
<dbReference type="Proteomes" id="UP001056455">
    <property type="component" value="Chromosome"/>
</dbReference>
<gene>
    <name evidence="2" type="ORF">NF556_15660</name>
</gene>
<organism evidence="2 3">
    <name type="scientific">Ornithinimicrobium faecis</name>
    <dbReference type="NCBI Taxonomy" id="2934158"/>
    <lineage>
        <taxon>Bacteria</taxon>
        <taxon>Bacillati</taxon>
        <taxon>Actinomycetota</taxon>
        <taxon>Actinomycetes</taxon>
        <taxon>Micrococcales</taxon>
        <taxon>Ornithinimicrobiaceae</taxon>
        <taxon>Ornithinimicrobium</taxon>
    </lineage>
</organism>
<keyword evidence="1" id="KW-1133">Transmembrane helix</keyword>
<reference evidence="2" key="1">
    <citation type="submission" date="2022-06" db="EMBL/GenBank/DDBJ databases">
        <title>Ornithinimicrobium HY1793.</title>
        <authorList>
            <person name="Huang Y."/>
        </authorList>
    </citation>
    <scope>NUCLEOTIDE SEQUENCE</scope>
    <source>
        <strain evidence="2">HY1793</strain>
    </source>
</reference>
<feature type="transmembrane region" description="Helical" evidence="1">
    <location>
        <begin position="153"/>
        <end position="172"/>
    </location>
</feature>
<feature type="transmembrane region" description="Helical" evidence="1">
    <location>
        <begin position="262"/>
        <end position="283"/>
    </location>
</feature>
<feature type="transmembrane region" description="Helical" evidence="1">
    <location>
        <begin position="353"/>
        <end position="376"/>
    </location>
</feature>
<dbReference type="PANTHER" id="PTHR23523:SF2">
    <property type="entry name" value="2-NITROIMIDAZOLE TRANSPORTER"/>
    <property type="match status" value="1"/>
</dbReference>